<proteinExistence type="predicted"/>
<accession>K7YN22</accession>
<dbReference type="AlphaFoldDB" id="K7YN22"/>
<organism evidence="1 2">
    <name type="scientific">Candidatus Endolissoclinum faulkneri L2</name>
    <dbReference type="NCBI Taxonomy" id="1193729"/>
    <lineage>
        <taxon>Bacteria</taxon>
        <taxon>Pseudomonadati</taxon>
        <taxon>Pseudomonadota</taxon>
        <taxon>Alphaproteobacteria</taxon>
        <taxon>Rhodospirillales</taxon>
        <taxon>Rhodospirillaceae</taxon>
        <taxon>Candidatus Endolissoclinum</taxon>
    </lineage>
</organism>
<dbReference type="Proteomes" id="UP000010077">
    <property type="component" value="Chromosome"/>
</dbReference>
<keyword evidence="2" id="KW-1185">Reference proteome</keyword>
<reference evidence="1 2" key="1">
    <citation type="journal article" date="2012" name="Proc. Natl. Acad. Sci. U.S.A.">
        <title>Genome streamlining and chemical defense in a coral reef symbiosis.</title>
        <authorList>
            <person name="Kwan J.C."/>
            <person name="Donia M.S."/>
            <person name="Han A.W."/>
            <person name="Hirose E."/>
            <person name="Haygood M.G."/>
            <person name="Schmidt E.W."/>
        </authorList>
    </citation>
    <scope>NUCLEOTIDE SEQUENCE [LARGE SCALE GENOMIC DNA]</scope>
    <source>
        <strain evidence="1 2">L2</strain>
    </source>
</reference>
<evidence type="ECO:0000313" key="2">
    <source>
        <dbReference type="Proteomes" id="UP000010077"/>
    </source>
</evidence>
<dbReference type="EMBL" id="CP003539">
    <property type="protein sequence ID" value="AFX98897.1"/>
    <property type="molecule type" value="Genomic_DNA"/>
</dbReference>
<protein>
    <submittedName>
        <fullName evidence="1">Uncharacterized protein</fullName>
    </submittedName>
</protein>
<evidence type="ECO:0000313" key="1">
    <source>
        <dbReference type="EMBL" id="AFX98897.1"/>
    </source>
</evidence>
<dbReference type="HOGENOM" id="CLU_3286545_0_0_5"/>
<gene>
    <name evidence="1" type="ORF">A1OE_709</name>
</gene>
<name>K7YN22_9PROT</name>
<dbReference type="KEGG" id="thal:A1OE_709"/>
<sequence length="40" mass="4704">MLKSTLIMLISLPKKSKYCFSCEKINQVICLFCFLRSFLI</sequence>